<reference evidence="2" key="1">
    <citation type="submission" date="2024-07" db="EMBL/GenBank/DDBJ databases">
        <title>Two chromosome-level genome assemblies of Korean endemic species Abeliophyllum distichum and Forsythia ovata (Oleaceae).</title>
        <authorList>
            <person name="Jang H."/>
        </authorList>
    </citation>
    <scope>NUCLEOTIDE SEQUENCE [LARGE SCALE GENOMIC DNA]</scope>
</reference>
<proteinExistence type="predicted"/>
<evidence type="ECO:0000313" key="2">
    <source>
        <dbReference type="Proteomes" id="UP001604277"/>
    </source>
</evidence>
<dbReference type="EMBL" id="JBFOLJ010000003">
    <property type="protein sequence ID" value="KAL2547525.1"/>
    <property type="molecule type" value="Genomic_DNA"/>
</dbReference>
<dbReference type="AlphaFoldDB" id="A0ABD1WDG4"/>
<protein>
    <submittedName>
        <fullName evidence="1">Uncharacterized protein</fullName>
    </submittedName>
</protein>
<sequence length="115" mass="12907">MRKCTKRIQHIREFGNIEKVQNQKLKSVVKGDVELLKQSITPSNMPLPTPISQCLILIIPFLGQNRLVLADFPNCSLPDFRFLSESCKLSGPPIWKGVSTDRKNTVSVRSSAGRD</sequence>
<gene>
    <name evidence="1" type="ORF">Fot_09055</name>
</gene>
<comment type="caution">
    <text evidence="1">The sequence shown here is derived from an EMBL/GenBank/DDBJ whole genome shotgun (WGS) entry which is preliminary data.</text>
</comment>
<organism evidence="1 2">
    <name type="scientific">Forsythia ovata</name>
    <dbReference type="NCBI Taxonomy" id="205694"/>
    <lineage>
        <taxon>Eukaryota</taxon>
        <taxon>Viridiplantae</taxon>
        <taxon>Streptophyta</taxon>
        <taxon>Embryophyta</taxon>
        <taxon>Tracheophyta</taxon>
        <taxon>Spermatophyta</taxon>
        <taxon>Magnoliopsida</taxon>
        <taxon>eudicotyledons</taxon>
        <taxon>Gunneridae</taxon>
        <taxon>Pentapetalae</taxon>
        <taxon>asterids</taxon>
        <taxon>lamiids</taxon>
        <taxon>Lamiales</taxon>
        <taxon>Oleaceae</taxon>
        <taxon>Forsythieae</taxon>
        <taxon>Forsythia</taxon>
    </lineage>
</organism>
<keyword evidence="2" id="KW-1185">Reference proteome</keyword>
<name>A0ABD1WDG4_9LAMI</name>
<dbReference type="Proteomes" id="UP001604277">
    <property type="component" value="Unassembled WGS sequence"/>
</dbReference>
<evidence type="ECO:0000313" key="1">
    <source>
        <dbReference type="EMBL" id="KAL2547525.1"/>
    </source>
</evidence>
<accession>A0ABD1WDG4</accession>